<feature type="transmembrane region" description="Helical" evidence="1">
    <location>
        <begin position="20"/>
        <end position="41"/>
    </location>
</feature>
<evidence type="ECO:0000313" key="3">
    <source>
        <dbReference type="Proteomes" id="UP000593567"/>
    </source>
</evidence>
<feature type="transmembrane region" description="Helical" evidence="1">
    <location>
        <begin position="121"/>
        <end position="142"/>
    </location>
</feature>
<dbReference type="Proteomes" id="UP000593567">
    <property type="component" value="Unassembled WGS sequence"/>
</dbReference>
<evidence type="ECO:0000313" key="2">
    <source>
        <dbReference type="EMBL" id="KAF6038411.1"/>
    </source>
</evidence>
<feature type="transmembrane region" description="Helical" evidence="1">
    <location>
        <begin position="81"/>
        <end position="101"/>
    </location>
</feature>
<organism evidence="2 3">
    <name type="scientific">Bugula neritina</name>
    <name type="common">Brown bryozoan</name>
    <name type="synonym">Sertularia neritina</name>
    <dbReference type="NCBI Taxonomy" id="10212"/>
    <lineage>
        <taxon>Eukaryota</taxon>
        <taxon>Metazoa</taxon>
        <taxon>Spiralia</taxon>
        <taxon>Lophotrochozoa</taxon>
        <taxon>Bryozoa</taxon>
        <taxon>Gymnolaemata</taxon>
        <taxon>Cheilostomatida</taxon>
        <taxon>Flustrina</taxon>
        <taxon>Buguloidea</taxon>
        <taxon>Bugulidae</taxon>
        <taxon>Bugula</taxon>
    </lineage>
</organism>
<gene>
    <name evidence="2" type="ORF">EB796_003273</name>
</gene>
<dbReference type="Pfam" id="PF05571">
    <property type="entry name" value="JAMP"/>
    <property type="match status" value="1"/>
</dbReference>
<dbReference type="GO" id="GO:0031625">
    <property type="term" value="F:ubiquitin protein ligase binding"/>
    <property type="evidence" value="ECO:0007669"/>
    <property type="project" value="TreeGrafter"/>
</dbReference>
<dbReference type="InterPro" id="IPR008485">
    <property type="entry name" value="JAMP"/>
</dbReference>
<keyword evidence="3" id="KW-1185">Reference proteome</keyword>
<dbReference type="EMBL" id="VXIV02000417">
    <property type="protein sequence ID" value="KAF6038411.1"/>
    <property type="molecule type" value="Genomic_DNA"/>
</dbReference>
<dbReference type="GO" id="GO:0006986">
    <property type="term" value="P:response to unfolded protein"/>
    <property type="evidence" value="ECO:0007669"/>
    <property type="project" value="InterPro"/>
</dbReference>
<evidence type="ECO:0000256" key="1">
    <source>
        <dbReference type="SAM" id="Phobius"/>
    </source>
</evidence>
<dbReference type="PANTHER" id="PTHR12740">
    <property type="entry name" value="JNK1/MAPK8-ASSOCIATED MEMBRANE PROTEIN"/>
    <property type="match status" value="1"/>
</dbReference>
<keyword evidence="1" id="KW-1133">Transmembrane helix</keyword>
<dbReference type="GO" id="GO:0036503">
    <property type="term" value="P:ERAD pathway"/>
    <property type="evidence" value="ECO:0007669"/>
    <property type="project" value="TreeGrafter"/>
</dbReference>
<comment type="caution">
    <text evidence="2">The sequence shown here is derived from an EMBL/GenBank/DDBJ whole genome shotgun (WGS) entry which is preliminary data.</text>
</comment>
<accession>A0A7J7KKA3</accession>
<dbReference type="OrthoDB" id="5920264at2759"/>
<keyword evidence="1" id="KW-0472">Membrane</keyword>
<proteinExistence type="predicted"/>
<dbReference type="PANTHER" id="PTHR12740:SF4">
    <property type="entry name" value="JNK1_MAPK8-ASSOCIATED MEMBRANE PROTEIN"/>
    <property type="match status" value="1"/>
</dbReference>
<dbReference type="AlphaFoldDB" id="A0A7J7KKA3"/>
<name>A0A7J7KKA3_BUGNE</name>
<reference evidence="2" key="1">
    <citation type="submission" date="2020-06" db="EMBL/GenBank/DDBJ databases">
        <title>Draft genome of Bugula neritina, a colonial animal packing powerful symbionts and potential medicines.</title>
        <authorList>
            <person name="Rayko M."/>
        </authorList>
    </citation>
    <scope>NUCLEOTIDE SEQUENCE [LARGE SCALE GENOMIC DNA]</scope>
    <source>
        <strain evidence="2">Kwan_BN1</strain>
    </source>
</reference>
<protein>
    <submittedName>
        <fullName evidence="2">JKAMP</fullName>
    </submittedName>
</protein>
<dbReference type="GO" id="GO:0016020">
    <property type="term" value="C:membrane"/>
    <property type="evidence" value="ECO:0007669"/>
    <property type="project" value="InterPro"/>
</dbReference>
<sequence>MSHCSATGTALYIFSSYSTVLMHTSAFLECSIAALCTLLLLSPTSELRLHSCGVTSIQDWYSVFYNPTLQGGTTLHCTVVYPLYTSVMIYFSLQIPAMIIFRPIFSNKRFTQRGVDSASPIYGALYFLPLLVLLQTVAGGIIYYSFPYLALILSVVSLTVHLSHFRIRIYLRSSHKVSAMPEASVYFCSASFSMVTGSSL</sequence>
<keyword evidence="1" id="KW-0812">Transmembrane</keyword>
<feature type="transmembrane region" description="Helical" evidence="1">
    <location>
        <begin position="148"/>
        <end position="167"/>
    </location>
</feature>